<feature type="transmembrane region" description="Helical" evidence="1">
    <location>
        <begin position="33"/>
        <end position="52"/>
    </location>
</feature>
<dbReference type="Proteomes" id="UP000292686">
    <property type="component" value="Unassembled WGS sequence"/>
</dbReference>
<evidence type="ECO:0000256" key="1">
    <source>
        <dbReference type="SAM" id="Phobius"/>
    </source>
</evidence>
<feature type="transmembrane region" description="Helical" evidence="1">
    <location>
        <begin position="64"/>
        <end position="86"/>
    </location>
</feature>
<organism evidence="3 4">
    <name type="scientific">Agromyces atrinae</name>
    <dbReference type="NCBI Taxonomy" id="592376"/>
    <lineage>
        <taxon>Bacteria</taxon>
        <taxon>Bacillati</taxon>
        <taxon>Actinomycetota</taxon>
        <taxon>Actinomycetes</taxon>
        <taxon>Micrococcales</taxon>
        <taxon>Microbacteriaceae</taxon>
        <taxon>Agromyces</taxon>
    </lineage>
</organism>
<keyword evidence="4" id="KW-1185">Reference proteome</keyword>
<sequence length="289" mass="31021">MPFVLSLLSGWLCGAAVAGRLLAIEPPVRGTLVHLAVVLVPTVVLVALTMSGAGSNLEALPEPLAGAALFAWFAALPGVAWVWLALLSRLTAESRRAPVTRTPRRWVREKGEWQLAIAVVPLRMSTLAGILVILVVPLGVAVAGILIAFDVVVAWSGPRFAIIALALLIGVPVAIGFYAVVRRRTRDVVVRVADARLVIEGMDDGFDILLADIASLRYRRESEYARLVVETIDGRRVSLISGLARVPREVAPELPRLPDAVIHALNLAGLREVGSSRVQRFERRAPSAG</sequence>
<dbReference type="OrthoDB" id="5003028at2"/>
<protein>
    <submittedName>
        <fullName evidence="3">Uncharacterized protein</fullName>
    </submittedName>
</protein>
<reference evidence="3 4" key="1">
    <citation type="submission" date="2019-01" db="EMBL/GenBank/DDBJ databases">
        <title>Agromyces.</title>
        <authorList>
            <person name="Li J."/>
        </authorList>
    </citation>
    <scope>NUCLEOTIDE SEQUENCE [LARGE SCALE GENOMIC DNA]</scope>
    <source>
        <strain evidence="3 4">DSM 23870</strain>
    </source>
</reference>
<accession>A0A4Q2M5K7</accession>
<evidence type="ECO:0000313" key="2">
    <source>
        <dbReference type="EMBL" id="NYD66766.1"/>
    </source>
</evidence>
<keyword evidence="1" id="KW-1133">Transmembrane helix</keyword>
<dbReference type="Proteomes" id="UP000581087">
    <property type="component" value="Unassembled WGS sequence"/>
</dbReference>
<keyword evidence="1" id="KW-0472">Membrane</keyword>
<keyword evidence="1" id="KW-0812">Transmembrane</keyword>
<dbReference type="EMBL" id="JACCBI010000001">
    <property type="protein sequence ID" value="NYD66766.1"/>
    <property type="molecule type" value="Genomic_DNA"/>
</dbReference>
<comment type="caution">
    <text evidence="3">The sequence shown here is derived from an EMBL/GenBank/DDBJ whole genome shotgun (WGS) entry which is preliminary data.</text>
</comment>
<gene>
    <name evidence="2" type="ORF">BJ972_001285</name>
    <name evidence="3" type="ORF">ESP50_05765</name>
</gene>
<dbReference type="RefSeq" id="WP_129173019.1">
    <property type="nucleotide sequence ID" value="NZ_JACCBI010000001.1"/>
</dbReference>
<dbReference type="EMBL" id="SDPM01000002">
    <property type="protein sequence ID" value="RXZ87424.1"/>
    <property type="molecule type" value="Genomic_DNA"/>
</dbReference>
<evidence type="ECO:0000313" key="4">
    <source>
        <dbReference type="Proteomes" id="UP000292686"/>
    </source>
</evidence>
<name>A0A4Q2M5K7_9MICO</name>
<evidence type="ECO:0000313" key="3">
    <source>
        <dbReference type="EMBL" id="RXZ87424.1"/>
    </source>
</evidence>
<feature type="transmembrane region" description="Helical" evidence="1">
    <location>
        <begin position="127"/>
        <end position="153"/>
    </location>
</feature>
<reference evidence="2 5" key="2">
    <citation type="submission" date="2020-07" db="EMBL/GenBank/DDBJ databases">
        <title>Sequencing the genomes of 1000 actinobacteria strains.</title>
        <authorList>
            <person name="Klenk H.-P."/>
        </authorList>
    </citation>
    <scope>NUCLEOTIDE SEQUENCE [LARGE SCALE GENOMIC DNA]</scope>
    <source>
        <strain evidence="2 5">DSM 23870</strain>
    </source>
</reference>
<proteinExistence type="predicted"/>
<dbReference type="AlphaFoldDB" id="A0A4Q2M5K7"/>
<feature type="transmembrane region" description="Helical" evidence="1">
    <location>
        <begin position="160"/>
        <end position="181"/>
    </location>
</feature>
<evidence type="ECO:0000313" key="5">
    <source>
        <dbReference type="Proteomes" id="UP000581087"/>
    </source>
</evidence>